<evidence type="ECO:0000313" key="2">
    <source>
        <dbReference type="Proteomes" id="UP000308365"/>
    </source>
</evidence>
<dbReference type="GO" id="GO:0006974">
    <property type="term" value="P:DNA damage response"/>
    <property type="evidence" value="ECO:0007669"/>
    <property type="project" value="InterPro"/>
</dbReference>
<dbReference type="EMBL" id="RWIC01000132">
    <property type="protein sequence ID" value="TKC49104.1"/>
    <property type="molecule type" value="Genomic_DNA"/>
</dbReference>
<reference evidence="1" key="1">
    <citation type="journal article" date="2019" name="IScience">
        <title>Narwhal Genome Reveals Long-Term Low Genetic Diversity despite Current Large Abundance Size.</title>
        <authorList>
            <person name="Westbury M.V."/>
            <person name="Petersen B."/>
            <person name="Garde E."/>
            <person name="Heide-Jorgensen M.P."/>
            <person name="Lorenzen E.D."/>
        </authorList>
    </citation>
    <scope>NUCLEOTIDE SEQUENCE</scope>
    <source>
        <strain evidence="1">MVW</strain>
        <tissue evidence="1">Liver</tissue>
    </source>
</reference>
<sequence length="170" mass="18873">MGKAGRAAGRAPSLVVPTSMKRKDEGLALEMCSITSAESTILRVSTDEDKNKECQYQSKEHIAGKAFTPETSGSTDCLVYRIIRLKDTAGRSLGWSHPAEQNKAEAFWFLERDPPPGRQSLQCSQCNFDVSLSSSDPEVECAIQFRRIGDKLNFRQKLLNLISKLFRSGT</sequence>
<accession>A0A4U1FHE6</accession>
<evidence type="ECO:0000313" key="1">
    <source>
        <dbReference type="EMBL" id="TKC49104.1"/>
    </source>
</evidence>
<proteinExistence type="predicted"/>
<dbReference type="Pfam" id="PF15150">
    <property type="entry name" value="PMAIP1"/>
    <property type="match status" value="1"/>
</dbReference>
<dbReference type="AlphaFoldDB" id="A0A4U1FHE6"/>
<dbReference type="GO" id="GO:0005739">
    <property type="term" value="C:mitochondrion"/>
    <property type="evidence" value="ECO:0007669"/>
    <property type="project" value="TreeGrafter"/>
</dbReference>
<dbReference type="GO" id="GO:0001836">
    <property type="term" value="P:release of cytochrome c from mitochondria"/>
    <property type="evidence" value="ECO:0007669"/>
    <property type="project" value="InterPro"/>
</dbReference>
<comment type="caution">
    <text evidence="1">The sequence shown here is derived from an EMBL/GenBank/DDBJ whole genome shotgun (WGS) entry which is preliminary data.</text>
</comment>
<dbReference type="PANTHER" id="PTHR14299">
    <property type="entry name" value="PHORBOL-12-MYRISTATE-13-ACETATE-INDUCED PROTEIN 1"/>
    <property type="match status" value="1"/>
</dbReference>
<dbReference type="PANTHER" id="PTHR14299:SF0">
    <property type="entry name" value="PHORBOL-12-MYRISTATE-13-ACETATE-INDUCED PROTEIN 1"/>
    <property type="match status" value="1"/>
</dbReference>
<organism evidence="1 2">
    <name type="scientific">Monodon monoceros</name>
    <name type="common">Narwhal</name>
    <name type="synonym">Ceratodon monodon</name>
    <dbReference type="NCBI Taxonomy" id="40151"/>
    <lineage>
        <taxon>Eukaryota</taxon>
        <taxon>Metazoa</taxon>
        <taxon>Chordata</taxon>
        <taxon>Craniata</taxon>
        <taxon>Vertebrata</taxon>
        <taxon>Euteleostomi</taxon>
        <taxon>Mammalia</taxon>
        <taxon>Eutheria</taxon>
        <taxon>Laurasiatheria</taxon>
        <taxon>Artiodactyla</taxon>
        <taxon>Whippomorpha</taxon>
        <taxon>Cetacea</taxon>
        <taxon>Odontoceti</taxon>
        <taxon>Monodontidae</taxon>
        <taxon>Monodon</taxon>
    </lineage>
</organism>
<name>A0A4U1FHE6_MONMO</name>
<dbReference type="GO" id="GO:0043065">
    <property type="term" value="P:positive regulation of apoptotic process"/>
    <property type="evidence" value="ECO:0007669"/>
    <property type="project" value="InterPro"/>
</dbReference>
<gene>
    <name evidence="1" type="ORF">EI555_002666</name>
</gene>
<dbReference type="Proteomes" id="UP000308365">
    <property type="component" value="Unassembled WGS sequence"/>
</dbReference>
<protein>
    <submittedName>
        <fullName evidence="1">Uncharacterized protein</fullName>
    </submittedName>
</protein>
<dbReference type="InterPro" id="IPR024140">
    <property type="entry name" value="Noxa"/>
</dbReference>